<evidence type="ECO:0000313" key="2">
    <source>
        <dbReference type="Proteomes" id="UP000253517"/>
    </source>
</evidence>
<reference evidence="1 2" key="1">
    <citation type="submission" date="2018-07" db="EMBL/GenBank/DDBJ databases">
        <title>Genomic Encyclopedia of Type Strains, Phase IV (KMG-IV): sequencing the most valuable type-strain genomes for metagenomic binning, comparative biology and taxonomic classification.</title>
        <authorList>
            <person name="Goeker M."/>
        </authorList>
    </citation>
    <scope>NUCLEOTIDE SEQUENCE [LARGE SCALE GENOMIC DNA]</scope>
    <source>
        <strain evidence="1 2">DSM 21410</strain>
    </source>
</reference>
<gene>
    <name evidence="1" type="ORF">DES35_101802</name>
</gene>
<dbReference type="PROSITE" id="PS51257">
    <property type="entry name" value="PROKAR_LIPOPROTEIN"/>
    <property type="match status" value="1"/>
</dbReference>
<dbReference type="Proteomes" id="UP000253517">
    <property type="component" value="Unassembled WGS sequence"/>
</dbReference>
<proteinExistence type="predicted"/>
<comment type="caution">
    <text evidence="1">The sequence shown here is derived from an EMBL/GenBank/DDBJ whole genome shotgun (WGS) entry which is preliminary data.</text>
</comment>
<accession>A0A369A8P7</accession>
<protein>
    <recommendedName>
        <fullName evidence="3">WG repeat protein</fullName>
    </recommendedName>
</protein>
<dbReference type="EMBL" id="QPJS01000001">
    <property type="protein sequence ID" value="RCX05515.1"/>
    <property type="molecule type" value="Genomic_DNA"/>
</dbReference>
<name>A0A369A8P7_9FLAO</name>
<organism evidence="1 2">
    <name type="scientific">Schleiferia thermophila</name>
    <dbReference type="NCBI Taxonomy" id="884107"/>
    <lineage>
        <taxon>Bacteria</taxon>
        <taxon>Pseudomonadati</taxon>
        <taxon>Bacteroidota</taxon>
        <taxon>Flavobacteriia</taxon>
        <taxon>Flavobacteriales</taxon>
        <taxon>Schleiferiaceae</taxon>
        <taxon>Schleiferia</taxon>
    </lineage>
</organism>
<evidence type="ECO:0008006" key="3">
    <source>
        <dbReference type="Google" id="ProtNLM"/>
    </source>
</evidence>
<evidence type="ECO:0000313" key="1">
    <source>
        <dbReference type="EMBL" id="RCX05515.1"/>
    </source>
</evidence>
<keyword evidence="2" id="KW-1185">Reference proteome</keyword>
<dbReference type="RefSeq" id="WP_114365842.1">
    <property type="nucleotide sequence ID" value="NZ_BHZF01000001.1"/>
</dbReference>
<sequence>MRQILIIFFSVLTLCSCQQKTADKKQNEIIENSNDFEITFDTLNMSIDGYLRKAVLFRDNFYGVFETDRKNTTQSFKKMIVFDTKGNFIEDVFIPEEIQDMPHYDLVVENDSLYIKESQFEKYNFVLGAYVADFKKTKTKELIFYEDEFYDIYATCNGEWGGTIYFKDRKTKESYEASSTCPIVINKIDNEYFVTNFMGHMMGFASVLKIADPTKLEKSDFNFERHEGSRHDKGIEVLLDTLDFYIPTSFVADKQLFHLYSDDNGTYIGKIENKKMKQIYKFDFIFYAHFNQHLDNGKQLLTCNFKDSEKSGLLIIDGKKFKFYRQK</sequence>
<dbReference type="AlphaFoldDB" id="A0A369A8P7"/>